<evidence type="ECO:0000256" key="1">
    <source>
        <dbReference type="ARBA" id="ARBA00022617"/>
    </source>
</evidence>
<evidence type="ECO:0000313" key="8">
    <source>
        <dbReference type="EMBL" id="QDT01852.1"/>
    </source>
</evidence>
<keyword evidence="6" id="KW-0812">Transmembrane</keyword>
<protein>
    <submittedName>
        <fullName evidence="8">Cytochrome c</fullName>
    </submittedName>
</protein>
<dbReference type="Gene3D" id="1.10.760.10">
    <property type="entry name" value="Cytochrome c-like domain"/>
    <property type="match status" value="3"/>
</dbReference>
<dbReference type="GO" id="GO:0020037">
    <property type="term" value="F:heme binding"/>
    <property type="evidence" value="ECO:0007669"/>
    <property type="project" value="InterPro"/>
</dbReference>
<feature type="domain" description="Cytochrome c" evidence="7">
    <location>
        <begin position="313"/>
        <end position="414"/>
    </location>
</feature>
<dbReference type="PROSITE" id="PS51007">
    <property type="entry name" value="CYTC"/>
    <property type="match status" value="4"/>
</dbReference>
<organism evidence="8 9">
    <name type="scientific">Rubripirellula lacrimiformis</name>
    <dbReference type="NCBI Taxonomy" id="1930273"/>
    <lineage>
        <taxon>Bacteria</taxon>
        <taxon>Pseudomonadati</taxon>
        <taxon>Planctomycetota</taxon>
        <taxon>Planctomycetia</taxon>
        <taxon>Pirellulales</taxon>
        <taxon>Pirellulaceae</taxon>
        <taxon>Rubripirellula</taxon>
    </lineage>
</organism>
<keyword evidence="1 4" id="KW-0349">Heme</keyword>
<name>A0A517N3Z8_9BACT</name>
<keyword evidence="9" id="KW-1185">Reference proteome</keyword>
<evidence type="ECO:0000313" key="9">
    <source>
        <dbReference type="Proteomes" id="UP000318538"/>
    </source>
</evidence>
<feature type="compositionally biased region" description="Polar residues" evidence="5">
    <location>
        <begin position="1"/>
        <end position="10"/>
    </location>
</feature>
<feature type="domain" description="Cytochrome c" evidence="7">
    <location>
        <begin position="78"/>
        <end position="166"/>
    </location>
</feature>
<keyword evidence="2 4" id="KW-0479">Metal-binding</keyword>
<sequence length="910" mass="99979">MASTRTNHVLSSASSSDDDDPVRSTDQRLTSTRHPVRLPMVLAWAALCVVIVTGTLGSAADSPMVAGFDRFARHGEIDDVTSGALLISELSCTACHASSVPTWQPKRGPNLAGVGRRVQLDWLKEYLLSPHESKPGTTMPDVMASLDIETKRRATDALAAYLSSLRQDFPVIKATGAVPVEHEFWNKGDPSTGRELYHQVGCVACHDADADYEVESIATSAIDRMLEELDPEELADLGLSNDARRVESIPLPKLPQKYTYQSLSHFLHSPDTVRPAGRMPSLNLTPQESADIATYLMGDRPPVDAPGSVDDSAAIQRGRQWFASLRCTECHDAGRADQGQPVQNRPKTERTSNQPSGTADKLPLPELPFAKPIGDNWDVAADQSCLNPNDSSTPRYQLDDQQRDAIIHAIAANTGTDAAAETQDRDESSHQSVDRVLLTMNCYGCHQRDGIGGVGRFRKPYFETVRQVDLGDEGRLPPPLHGVGRKLKSEWIGSVLRGDKGTRLRPHMTVRMPGFRHAMVSQLPQQLADADEVDTRNEADVFRDPSAKSQTSPPQTLPTASELAEAGRSLMDGGCVQCHAFQGEVLDSVIGIDIAGMHKRMHPSWFAKFILDPGSLKNRTRMPTFFPDGKSQNPAILHGNTQHQIAAMWAYLKQPERIGLPAKIAESRGKNYELKPTDQPQILRTFMGGVGTHAIAVGFPNGHHFAFDTLHPRVAMLWKGPFLDARTTWFERFAPDVDPLGDHPMPLGQGASVIIRAVDPNQPVTPPKYRFRGYTIDESKTPTFRYQVNQRMIEDRIEPIDGGLRRVVRDVTDALAAADDDADANQADDAGTDHHADTALVLVAYEGKSIRRIDRHTIQTGDRQTGNSLTIHWTSTSDSGSEPAIVTEGPIGQWQIPIPGNQPLEITYRW</sequence>
<evidence type="ECO:0000256" key="3">
    <source>
        <dbReference type="ARBA" id="ARBA00023004"/>
    </source>
</evidence>
<accession>A0A517N3Z8</accession>
<dbReference type="Proteomes" id="UP000318538">
    <property type="component" value="Chromosome"/>
</dbReference>
<dbReference type="RefSeq" id="WP_246146417.1">
    <property type="nucleotide sequence ID" value="NZ_CP036525.1"/>
</dbReference>
<dbReference type="GO" id="GO:0046872">
    <property type="term" value="F:metal ion binding"/>
    <property type="evidence" value="ECO:0007669"/>
    <property type="project" value="UniProtKB-KW"/>
</dbReference>
<dbReference type="SUPFAM" id="SSF46626">
    <property type="entry name" value="Cytochrome c"/>
    <property type="match status" value="5"/>
</dbReference>
<feature type="compositionally biased region" description="Polar residues" evidence="5">
    <location>
        <begin position="340"/>
        <end position="357"/>
    </location>
</feature>
<keyword evidence="6" id="KW-1133">Transmembrane helix</keyword>
<evidence type="ECO:0000256" key="4">
    <source>
        <dbReference type="PROSITE-ProRule" id="PRU00433"/>
    </source>
</evidence>
<evidence type="ECO:0000256" key="2">
    <source>
        <dbReference type="ARBA" id="ARBA00022723"/>
    </source>
</evidence>
<feature type="region of interest" description="Disordered" evidence="5">
    <location>
        <begin position="334"/>
        <end position="370"/>
    </location>
</feature>
<dbReference type="InterPro" id="IPR009056">
    <property type="entry name" value="Cyt_c-like_dom"/>
</dbReference>
<feature type="region of interest" description="Disordered" evidence="5">
    <location>
        <begin position="1"/>
        <end position="30"/>
    </location>
</feature>
<dbReference type="KEGG" id="rlc:K227x_02210"/>
<evidence type="ECO:0000256" key="5">
    <source>
        <dbReference type="SAM" id="MobiDB-lite"/>
    </source>
</evidence>
<gene>
    <name evidence="8" type="ORF">K227x_02210</name>
</gene>
<keyword evidence="3 4" id="KW-0408">Iron</keyword>
<evidence type="ECO:0000256" key="6">
    <source>
        <dbReference type="SAM" id="Phobius"/>
    </source>
</evidence>
<keyword evidence="6" id="KW-0472">Membrane</keyword>
<dbReference type="EMBL" id="CP036525">
    <property type="protein sequence ID" value="QDT01852.1"/>
    <property type="molecule type" value="Genomic_DNA"/>
</dbReference>
<feature type="domain" description="Cytochrome c" evidence="7">
    <location>
        <begin position="562"/>
        <end position="656"/>
    </location>
</feature>
<dbReference type="InterPro" id="IPR036909">
    <property type="entry name" value="Cyt_c-like_dom_sf"/>
</dbReference>
<proteinExistence type="predicted"/>
<dbReference type="AlphaFoldDB" id="A0A517N3Z8"/>
<feature type="transmembrane region" description="Helical" evidence="6">
    <location>
        <begin position="38"/>
        <end position="60"/>
    </location>
</feature>
<evidence type="ECO:0000259" key="7">
    <source>
        <dbReference type="PROSITE" id="PS51007"/>
    </source>
</evidence>
<dbReference type="PANTHER" id="PTHR33546">
    <property type="entry name" value="LARGE, MULTIFUNCTIONAL SECRETED PROTEIN-RELATED"/>
    <property type="match status" value="1"/>
</dbReference>
<dbReference type="PANTHER" id="PTHR33546:SF1">
    <property type="entry name" value="LARGE, MULTIFUNCTIONAL SECRETED PROTEIN"/>
    <property type="match status" value="1"/>
</dbReference>
<dbReference type="GO" id="GO:0009055">
    <property type="term" value="F:electron transfer activity"/>
    <property type="evidence" value="ECO:0007669"/>
    <property type="project" value="InterPro"/>
</dbReference>
<feature type="domain" description="Cytochrome c" evidence="7">
    <location>
        <begin position="188"/>
        <end position="300"/>
    </location>
</feature>
<reference evidence="8 9" key="1">
    <citation type="submission" date="2019-02" db="EMBL/GenBank/DDBJ databases">
        <title>Deep-cultivation of Planctomycetes and their phenomic and genomic characterization uncovers novel biology.</title>
        <authorList>
            <person name="Wiegand S."/>
            <person name="Jogler M."/>
            <person name="Boedeker C."/>
            <person name="Pinto D."/>
            <person name="Vollmers J."/>
            <person name="Rivas-Marin E."/>
            <person name="Kohn T."/>
            <person name="Peeters S.H."/>
            <person name="Heuer A."/>
            <person name="Rast P."/>
            <person name="Oberbeckmann S."/>
            <person name="Bunk B."/>
            <person name="Jeske O."/>
            <person name="Meyerdierks A."/>
            <person name="Storesund J.E."/>
            <person name="Kallscheuer N."/>
            <person name="Luecker S."/>
            <person name="Lage O.M."/>
            <person name="Pohl T."/>
            <person name="Merkel B.J."/>
            <person name="Hornburger P."/>
            <person name="Mueller R.-W."/>
            <person name="Bruemmer F."/>
            <person name="Labrenz M."/>
            <person name="Spormann A.M."/>
            <person name="Op den Camp H."/>
            <person name="Overmann J."/>
            <person name="Amann R."/>
            <person name="Jetten M.S.M."/>
            <person name="Mascher T."/>
            <person name="Medema M.H."/>
            <person name="Devos D.P."/>
            <person name="Kaster A.-K."/>
            <person name="Ovreas L."/>
            <person name="Rohde M."/>
            <person name="Galperin M.Y."/>
            <person name="Jogler C."/>
        </authorList>
    </citation>
    <scope>NUCLEOTIDE SEQUENCE [LARGE SCALE GENOMIC DNA]</scope>
    <source>
        <strain evidence="8 9">K22_7</strain>
    </source>
</reference>